<name>A0A3G4ZPQ3_9VIRU</name>
<sequence length="105" mass="12156">MGFYTVTLYFSNNDMAKKLEKFNYDLATRQTNRIPYGISRELPSDPDQRSPPPDNYRMRPPMGNPDVNRFDMEEALRGQVTKKSSPYEPNNNDDNVSLIHDLSPN</sequence>
<feature type="region of interest" description="Disordered" evidence="1">
    <location>
        <begin position="32"/>
        <end position="105"/>
    </location>
</feature>
<dbReference type="EMBL" id="MK071999">
    <property type="protein sequence ID" value="AYV76880.1"/>
    <property type="molecule type" value="Genomic_DNA"/>
</dbReference>
<feature type="compositionally biased region" description="Polar residues" evidence="1">
    <location>
        <begin position="81"/>
        <end position="95"/>
    </location>
</feature>
<reference evidence="2" key="1">
    <citation type="submission" date="2018-10" db="EMBL/GenBank/DDBJ databases">
        <title>Hidden diversity of soil giant viruses.</title>
        <authorList>
            <person name="Schulz F."/>
            <person name="Alteio L."/>
            <person name="Goudeau D."/>
            <person name="Ryan E.M."/>
            <person name="Malmstrom R.R."/>
            <person name="Blanchard J."/>
            <person name="Woyke T."/>
        </authorList>
    </citation>
    <scope>NUCLEOTIDE SEQUENCE</scope>
    <source>
        <strain evidence="2">BAV1</strain>
    </source>
</reference>
<organism evidence="2">
    <name type="scientific">Barrevirus sp</name>
    <dbReference type="NCBI Taxonomy" id="2487763"/>
    <lineage>
        <taxon>Viruses</taxon>
        <taxon>Varidnaviria</taxon>
        <taxon>Bamfordvirae</taxon>
        <taxon>Nucleocytoviricota</taxon>
        <taxon>Megaviricetes</taxon>
        <taxon>Imitervirales</taxon>
        <taxon>Mimiviridae</taxon>
        <taxon>Klosneuvirinae</taxon>
    </lineage>
</organism>
<evidence type="ECO:0000256" key="1">
    <source>
        <dbReference type="SAM" id="MobiDB-lite"/>
    </source>
</evidence>
<gene>
    <name evidence="2" type="ORF">Barrevirus2_33</name>
</gene>
<proteinExistence type="predicted"/>
<evidence type="ECO:0000313" key="2">
    <source>
        <dbReference type="EMBL" id="AYV76880.1"/>
    </source>
</evidence>
<protein>
    <submittedName>
        <fullName evidence="2">Uncharacterized protein</fullName>
    </submittedName>
</protein>
<accession>A0A3G4ZPQ3</accession>